<gene>
    <name evidence="5" type="ORF">KIM372_08070</name>
</gene>
<organism evidence="5 6">
    <name type="scientific">Bombiscardovia nodaiensis</name>
    <dbReference type="NCBI Taxonomy" id="2932181"/>
    <lineage>
        <taxon>Bacteria</taxon>
        <taxon>Bacillati</taxon>
        <taxon>Actinomycetota</taxon>
        <taxon>Actinomycetes</taxon>
        <taxon>Bifidobacteriales</taxon>
        <taxon>Bifidobacteriaceae</taxon>
        <taxon>Bombiscardovia</taxon>
    </lineage>
</organism>
<dbReference type="PANTHER" id="PTHR13799">
    <property type="entry name" value="NGG1 INTERACTING FACTOR 3"/>
    <property type="match status" value="1"/>
</dbReference>
<comment type="similarity">
    <text evidence="1">Belongs to the GTP cyclohydrolase I type 2/NIF3 family.</text>
</comment>
<evidence type="ECO:0000256" key="1">
    <source>
        <dbReference type="ARBA" id="ARBA00006964"/>
    </source>
</evidence>
<dbReference type="EMBL" id="AP026798">
    <property type="protein sequence ID" value="BDR52900.1"/>
    <property type="molecule type" value="Genomic_DNA"/>
</dbReference>
<evidence type="ECO:0000256" key="3">
    <source>
        <dbReference type="ARBA" id="ARBA00022112"/>
    </source>
</evidence>
<comment type="subunit">
    <text evidence="2">Homohexamer.</text>
</comment>
<name>A0ABM8B831_9BIFI</name>
<proteinExistence type="inferred from homology"/>
<reference evidence="5 6" key="1">
    <citation type="journal article" date="2023" name="Microbiol. Spectr.">
        <title>Symbiosis of Carpenter Bees with Uncharacterized Lactic Acid Bacteria Showing NAD Auxotrophy.</title>
        <authorList>
            <person name="Kawasaki S."/>
            <person name="Ozawa K."/>
            <person name="Mori T."/>
            <person name="Yamamoto A."/>
            <person name="Ito M."/>
            <person name="Ohkuma M."/>
            <person name="Sakamoto M."/>
            <person name="Matsutani M."/>
        </authorList>
    </citation>
    <scope>NUCLEOTIDE SEQUENCE [LARGE SCALE GENOMIC DNA]</scope>
    <source>
        <strain evidence="5 6">Kim37-2</strain>
    </source>
</reference>
<dbReference type="InterPro" id="IPR002678">
    <property type="entry name" value="DUF34/NIF3"/>
</dbReference>
<dbReference type="Gene3D" id="3.40.1390.30">
    <property type="entry name" value="NIF3 (NGG1p interacting factor 3)-like"/>
    <property type="match status" value="2"/>
</dbReference>
<dbReference type="SUPFAM" id="SSF102705">
    <property type="entry name" value="NIF3 (NGG1p interacting factor 3)-like"/>
    <property type="match status" value="1"/>
</dbReference>
<keyword evidence="4" id="KW-0479">Metal-binding</keyword>
<dbReference type="NCBIfam" id="TIGR00486">
    <property type="entry name" value="YbgI_SA1388"/>
    <property type="match status" value="1"/>
</dbReference>
<dbReference type="Proteomes" id="UP001321766">
    <property type="component" value="Chromosome"/>
</dbReference>
<keyword evidence="6" id="KW-1185">Reference proteome</keyword>
<sequence>MVINTGTKATGASLDRVVKVLERLYPLSYAEDWDHPGLIVGDPRWPVSRIYAAVDPTPQIVDEALGAGAQLLVCHHPLFFHSVHEVSGLGFRGAIVNRLIEAHCGLWVGHTNADAAVRGVAQAAADAMGLLDQRPLEPIQADERDWSAQSGENLSVGLGRVGRLEQPMRFQDFASRVAALLPSTQLGVQAAGDPDTLVQKVAVLPGSGDSMFDQVRASGVDVYVTSDLRHHPATDAYQQALYEAQLRAQPGNDSQVRPLLVNTPHSAIESLWFSYARQDIPAALKEATGLSVNLQVTTHATDPWTFVFR</sequence>
<dbReference type="InterPro" id="IPR036069">
    <property type="entry name" value="DUF34/NIF3_sf"/>
</dbReference>
<evidence type="ECO:0000256" key="2">
    <source>
        <dbReference type="ARBA" id="ARBA00011643"/>
    </source>
</evidence>
<dbReference type="PANTHER" id="PTHR13799:SF14">
    <property type="entry name" value="GTP CYCLOHYDROLASE 1 TYPE 2 HOMOLOG"/>
    <property type="match status" value="1"/>
</dbReference>
<protein>
    <recommendedName>
        <fullName evidence="3">GTP cyclohydrolase 1 type 2 homolog</fullName>
    </recommendedName>
</protein>
<accession>A0ABM8B831</accession>
<evidence type="ECO:0000313" key="6">
    <source>
        <dbReference type="Proteomes" id="UP001321766"/>
    </source>
</evidence>
<evidence type="ECO:0000256" key="4">
    <source>
        <dbReference type="ARBA" id="ARBA00022723"/>
    </source>
</evidence>
<evidence type="ECO:0000313" key="5">
    <source>
        <dbReference type="EMBL" id="BDR52900.1"/>
    </source>
</evidence>
<dbReference type="Pfam" id="PF01784">
    <property type="entry name" value="DUF34_NIF3"/>
    <property type="match status" value="1"/>
</dbReference>